<reference evidence="1" key="1">
    <citation type="journal article" date="2014" name="Front. Microbiol.">
        <title>High frequency of phylogenetically diverse reductive dehalogenase-homologous genes in deep subseafloor sedimentary metagenomes.</title>
        <authorList>
            <person name="Kawai M."/>
            <person name="Futagami T."/>
            <person name="Toyoda A."/>
            <person name="Takaki Y."/>
            <person name="Nishi S."/>
            <person name="Hori S."/>
            <person name="Arai W."/>
            <person name="Tsubouchi T."/>
            <person name="Morono Y."/>
            <person name="Uchiyama I."/>
            <person name="Ito T."/>
            <person name="Fujiyama A."/>
            <person name="Inagaki F."/>
            <person name="Takami H."/>
        </authorList>
    </citation>
    <scope>NUCLEOTIDE SEQUENCE</scope>
    <source>
        <strain evidence="1">Expedition CK06-06</strain>
    </source>
</reference>
<accession>X1C8S5</accession>
<dbReference type="AlphaFoldDB" id="X1C8S5"/>
<feature type="non-terminal residue" evidence="1">
    <location>
        <position position="63"/>
    </location>
</feature>
<comment type="caution">
    <text evidence="1">The sequence shown here is derived from an EMBL/GenBank/DDBJ whole genome shotgun (WGS) entry which is preliminary data.</text>
</comment>
<sequence>MALLGPIAYKLARAPSEVAATAGCLTLAGWGIGLAFPDIGIPEPAGEDYGSTTEFMEALKEDP</sequence>
<dbReference type="EMBL" id="BART01024397">
    <property type="protein sequence ID" value="GAH03782.1"/>
    <property type="molecule type" value="Genomic_DNA"/>
</dbReference>
<name>X1C8S5_9ZZZZ</name>
<proteinExistence type="predicted"/>
<gene>
    <name evidence="1" type="ORF">S01H4_44085</name>
</gene>
<protein>
    <submittedName>
        <fullName evidence="1">Uncharacterized protein</fullName>
    </submittedName>
</protein>
<evidence type="ECO:0000313" key="1">
    <source>
        <dbReference type="EMBL" id="GAH03782.1"/>
    </source>
</evidence>
<organism evidence="1">
    <name type="scientific">marine sediment metagenome</name>
    <dbReference type="NCBI Taxonomy" id="412755"/>
    <lineage>
        <taxon>unclassified sequences</taxon>
        <taxon>metagenomes</taxon>
        <taxon>ecological metagenomes</taxon>
    </lineage>
</organism>